<dbReference type="Proteomes" id="UP000254487">
    <property type="component" value="Unassembled WGS sequence"/>
</dbReference>
<evidence type="ECO:0000313" key="2">
    <source>
        <dbReference type="Proteomes" id="UP000254487"/>
    </source>
</evidence>
<dbReference type="AlphaFoldDB" id="A0A377ZZV3"/>
<reference evidence="1 2" key="1">
    <citation type="submission" date="2018-06" db="EMBL/GenBank/DDBJ databases">
        <authorList>
            <consortium name="Pathogen Informatics"/>
            <person name="Doyle S."/>
        </authorList>
    </citation>
    <scope>NUCLEOTIDE SEQUENCE [LARGE SCALE GENOMIC DNA]</scope>
    <source>
        <strain evidence="1 2">NCTC10313</strain>
    </source>
</reference>
<evidence type="ECO:0000313" key="1">
    <source>
        <dbReference type="EMBL" id="STU92574.1"/>
    </source>
</evidence>
<dbReference type="EMBL" id="UGLW01000003">
    <property type="protein sequence ID" value="STU92574.1"/>
    <property type="molecule type" value="Genomic_DNA"/>
</dbReference>
<protein>
    <submittedName>
        <fullName evidence="1">Uncharacterized protein</fullName>
    </submittedName>
</protein>
<name>A0A377ZZV3_KLEPO</name>
<gene>
    <name evidence="1" type="ORF">NCTC10313_04687</name>
</gene>
<sequence>MFFCHRLPLTIKKIFVHLKTKDYGFYTLAHAVQMDMGALKNQNIIFIDSRKKT</sequence>
<proteinExistence type="predicted"/>
<organism evidence="1 2">
    <name type="scientific">Klebsiella pneumoniae subsp. ozaenae</name>
    <dbReference type="NCBI Taxonomy" id="574"/>
    <lineage>
        <taxon>Bacteria</taxon>
        <taxon>Pseudomonadati</taxon>
        <taxon>Pseudomonadota</taxon>
        <taxon>Gammaproteobacteria</taxon>
        <taxon>Enterobacterales</taxon>
        <taxon>Enterobacteriaceae</taxon>
        <taxon>Klebsiella/Raoultella group</taxon>
        <taxon>Klebsiella</taxon>
        <taxon>Klebsiella pneumoniae complex</taxon>
    </lineage>
</organism>
<accession>A0A377ZZV3</accession>